<feature type="binding site" evidence="6">
    <location>
        <position position="483"/>
    </location>
    <ligand>
        <name>ATP</name>
        <dbReference type="ChEBI" id="CHEBI:30616"/>
    </ligand>
</feature>
<dbReference type="InterPro" id="IPR017853">
    <property type="entry name" value="GH"/>
</dbReference>
<evidence type="ECO:0000259" key="10">
    <source>
        <dbReference type="PROSITE" id="PS51910"/>
    </source>
</evidence>
<evidence type="ECO:0000259" key="9">
    <source>
        <dbReference type="PROSITE" id="PS50011"/>
    </source>
</evidence>
<dbReference type="GO" id="GO:0005886">
    <property type="term" value="C:plasma membrane"/>
    <property type="evidence" value="ECO:0007669"/>
    <property type="project" value="TreeGrafter"/>
</dbReference>
<dbReference type="SUPFAM" id="SSF56112">
    <property type="entry name" value="Protein kinase-like (PK-like)"/>
    <property type="match status" value="1"/>
</dbReference>
<evidence type="ECO:0000256" key="8">
    <source>
        <dbReference type="SAM" id="SignalP"/>
    </source>
</evidence>
<sequence>MASTSMLSCFFLLIFLPLTLRYHTVAHTASSSTWVKAGYYYSASEISASDIKSTLFTHLLCAFSFINSTNYNIFINASELHKFSAFTQTVKFQNPTVSTLLSIWAGGRDNTFLFSMLNQSSHRKSFIHSSITTARSHGFQGIELNGASPVPASELADFGKLLEEWRAAITSEARNSSTPELLLVMAGYYLRASDSTSYPFDSMQRNLDWVHFLAYDYYVPTKNNITGFHAALYGPTNWDNTDSGIKEWRRRGFSSNKLVIGLPYHGYAWTLVNQGENCIAAPASGPAITSDGSMGYKLIKSFLRSFGNNGVASRFNNNFVVDEFTVAATIWVDFDDVDSIRAKVSYAKEKGLLGYSVFQLANDDNWVLSKAAQEVDEDHHKRRLLIIVLLSTVTVIILLGIVFCYCHSGTAATITKALYKIRKCLSGAEQDHVEGNGSDLTAFSYLTIKMATNNFSRDNKLGEGGFGTVYKGKLRKGQEIAVKRLSESSNQGLEEFKNEITLTARLQHVNLVRLLGYCTKRDEKILIYEYLPNKSLDHFLFDPRKSILLDWSKRANIIEGVTQGLLYLQEYSNFTIIHRDLKASNILLDHNMNPKISDFGMARIFRKYDLEANTSRIVGTYGYVPPEYVRKGIYSTKYDVYSFGVLLLQIISGKRTSCYYGPHENMNLLEYAYELWMEGRGVEFLDPSLDDTTSACKLMRCMQVALLCVQENSADRPSMLEVDSILKNETAAIGSPKMPGFSVKKHEDDEKERSIKYVSINDVTISQMIPR</sequence>
<dbReference type="AlphaFoldDB" id="A0A9C6WHC9"/>
<dbReference type="PROSITE" id="PS50011">
    <property type="entry name" value="PROTEIN_KINASE_DOM"/>
    <property type="match status" value="1"/>
</dbReference>
<evidence type="ECO:0000256" key="2">
    <source>
        <dbReference type="ARBA" id="ARBA00022679"/>
    </source>
</evidence>
<dbReference type="RefSeq" id="XP_052115667.1">
    <property type="nucleotide sequence ID" value="XM_052259707.1"/>
</dbReference>
<evidence type="ECO:0000313" key="12">
    <source>
        <dbReference type="RefSeq" id="XP_052115667.1"/>
    </source>
</evidence>
<gene>
    <name evidence="12" type="primary">LOC107458864</name>
</gene>
<evidence type="ECO:0000256" key="4">
    <source>
        <dbReference type="ARBA" id="ARBA00022777"/>
    </source>
</evidence>
<feature type="signal peptide" evidence="8">
    <location>
        <begin position="1"/>
        <end position="21"/>
    </location>
</feature>
<dbReference type="KEGG" id="adu:107458864"/>
<protein>
    <submittedName>
        <fullName evidence="12">Cysteine-rich receptor-like protein kinase 20</fullName>
    </submittedName>
</protein>
<reference evidence="12" key="2">
    <citation type="submission" date="2025-08" db="UniProtKB">
        <authorList>
            <consortium name="RefSeq"/>
        </authorList>
    </citation>
    <scope>IDENTIFICATION</scope>
    <source>
        <tissue evidence="12">Whole plant</tissue>
    </source>
</reference>
<dbReference type="InterPro" id="IPR001223">
    <property type="entry name" value="Glyco_hydro18_cat"/>
</dbReference>
<keyword evidence="3 6" id="KW-0547">Nucleotide-binding</keyword>
<name>A0A9C6WHC9_ARADU</name>
<feature type="domain" description="Protein kinase" evidence="9">
    <location>
        <begin position="455"/>
        <end position="726"/>
    </location>
</feature>
<feature type="transmembrane region" description="Helical" evidence="7">
    <location>
        <begin position="384"/>
        <end position="403"/>
    </location>
</feature>
<keyword evidence="7" id="KW-0472">Membrane</keyword>
<evidence type="ECO:0000256" key="3">
    <source>
        <dbReference type="ARBA" id="ARBA00022741"/>
    </source>
</evidence>
<dbReference type="Pfam" id="PF00704">
    <property type="entry name" value="Glyco_hydro_18"/>
    <property type="match status" value="1"/>
</dbReference>
<evidence type="ECO:0000256" key="6">
    <source>
        <dbReference type="PROSITE-ProRule" id="PRU10141"/>
    </source>
</evidence>
<keyword evidence="2" id="KW-0808">Transferase</keyword>
<dbReference type="Gene3D" id="3.10.50.10">
    <property type="match status" value="1"/>
</dbReference>
<evidence type="ECO:0000313" key="11">
    <source>
        <dbReference type="Proteomes" id="UP000515211"/>
    </source>
</evidence>
<dbReference type="Gene3D" id="3.30.200.20">
    <property type="entry name" value="Phosphorylase Kinase, domain 1"/>
    <property type="match status" value="1"/>
</dbReference>
<keyword evidence="5 6" id="KW-0067">ATP-binding</keyword>
<dbReference type="InterPro" id="IPR017441">
    <property type="entry name" value="Protein_kinase_ATP_BS"/>
</dbReference>
<organism evidence="11 12">
    <name type="scientific">Arachis duranensis</name>
    <name type="common">Wild peanut</name>
    <dbReference type="NCBI Taxonomy" id="130453"/>
    <lineage>
        <taxon>Eukaryota</taxon>
        <taxon>Viridiplantae</taxon>
        <taxon>Streptophyta</taxon>
        <taxon>Embryophyta</taxon>
        <taxon>Tracheophyta</taxon>
        <taxon>Spermatophyta</taxon>
        <taxon>Magnoliopsida</taxon>
        <taxon>eudicotyledons</taxon>
        <taxon>Gunneridae</taxon>
        <taxon>Pentapetalae</taxon>
        <taxon>rosids</taxon>
        <taxon>fabids</taxon>
        <taxon>Fabales</taxon>
        <taxon>Fabaceae</taxon>
        <taxon>Papilionoideae</taxon>
        <taxon>50 kb inversion clade</taxon>
        <taxon>dalbergioids sensu lato</taxon>
        <taxon>Dalbergieae</taxon>
        <taxon>Pterocarpus clade</taxon>
        <taxon>Arachis</taxon>
    </lineage>
</organism>
<dbReference type="Proteomes" id="UP000515211">
    <property type="component" value="Chromosome 1"/>
</dbReference>
<dbReference type="Gene3D" id="1.10.510.10">
    <property type="entry name" value="Transferase(Phosphotransferase) domain 1"/>
    <property type="match status" value="1"/>
</dbReference>
<evidence type="ECO:0000256" key="7">
    <source>
        <dbReference type="SAM" id="Phobius"/>
    </source>
</evidence>
<keyword evidence="11" id="KW-1185">Reference proteome</keyword>
<dbReference type="InterPro" id="IPR011583">
    <property type="entry name" value="Chitinase_II/V-like_cat"/>
</dbReference>
<dbReference type="InterPro" id="IPR011009">
    <property type="entry name" value="Kinase-like_dom_sf"/>
</dbReference>
<reference evidence="11" key="1">
    <citation type="journal article" date="2016" name="Nat. Genet.">
        <title>The genome sequences of Arachis duranensis and Arachis ipaensis, the diploid ancestors of cultivated peanut.</title>
        <authorList>
            <person name="Bertioli D.J."/>
            <person name="Cannon S.B."/>
            <person name="Froenicke L."/>
            <person name="Huang G."/>
            <person name="Farmer A.D."/>
            <person name="Cannon E.K."/>
            <person name="Liu X."/>
            <person name="Gao D."/>
            <person name="Clevenger J."/>
            <person name="Dash S."/>
            <person name="Ren L."/>
            <person name="Moretzsohn M.C."/>
            <person name="Shirasawa K."/>
            <person name="Huang W."/>
            <person name="Vidigal B."/>
            <person name="Abernathy B."/>
            <person name="Chu Y."/>
            <person name="Niederhuth C.E."/>
            <person name="Umale P."/>
            <person name="Araujo A.C."/>
            <person name="Kozik A."/>
            <person name="Kim K.D."/>
            <person name="Burow M.D."/>
            <person name="Varshney R.K."/>
            <person name="Wang X."/>
            <person name="Zhang X."/>
            <person name="Barkley N."/>
            <person name="Guimaraes P.M."/>
            <person name="Isobe S."/>
            <person name="Guo B."/>
            <person name="Liao B."/>
            <person name="Stalker H.T."/>
            <person name="Schmitz R.J."/>
            <person name="Scheffler B.E."/>
            <person name="Leal-Bertioli S.C."/>
            <person name="Xun X."/>
            <person name="Jackson S.A."/>
            <person name="Michelmore R."/>
            <person name="Ozias-Akins P."/>
        </authorList>
    </citation>
    <scope>NUCLEOTIDE SEQUENCE [LARGE SCALE GENOMIC DNA]</scope>
    <source>
        <strain evidence="11">cv. V14167</strain>
    </source>
</reference>
<feature type="chain" id="PRO_5039217587" evidence="8">
    <location>
        <begin position="22"/>
        <end position="771"/>
    </location>
</feature>
<dbReference type="CDD" id="cd14066">
    <property type="entry name" value="STKc_IRAK"/>
    <property type="match status" value="1"/>
</dbReference>
<keyword evidence="7" id="KW-0812">Transmembrane</keyword>
<evidence type="ECO:0000256" key="1">
    <source>
        <dbReference type="ARBA" id="ARBA00022527"/>
    </source>
</evidence>
<keyword evidence="1" id="KW-0723">Serine/threonine-protein kinase</keyword>
<dbReference type="PANTHER" id="PTHR27002">
    <property type="entry name" value="RECEPTOR-LIKE SERINE/THREONINE-PROTEIN KINASE SD1-8"/>
    <property type="match status" value="1"/>
</dbReference>
<proteinExistence type="predicted"/>
<dbReference type="FunFam" id="3.30.200.20:FF:000951">
    <property type="entry name" value="Uncharacterized protein"/>
    <property type="match status" value="1"/>
</dbReference>
<dbReference type="InterPro" id="IPR000719">
    <property type="entry name" value="Prot_kinase_dom"/>
</dbReference>
<dbReference type="Gene3D" id="3.20.20.80">
    <property type="entry name" value="Glycosidases"/>
    <property type="match status" value="1"/>
</dbReference>
<dbReference type="GO" id="GO:0005975">
    <property type="term" value="P:carbohydrate metabolic process"/>
    <property type="evidence" value="ECO:0007669"/>
    <property type="project" value="InterPro"/>
</dbReference>
<accession>A0A9C6WHC9</accession>
<dbReference type="InterPro" id="IPR029070">
    <property type="entry name" value="Chitinase_insertion_sf"/>
</dbReference>
<evidence type="ECO:0000256" key="5">
    <source>
        <dbReference type="ARBA" id="ARBA00022840"/>
    </source>
</evidence>
<dbReference type="Pfam" id="PF07714">
    <property type="entry name" value="PK_Tyr_Ser-Thr"/>
    <property type="match status" value="1"/>
</dbReference>
<dbReference type="FunFam" id="1.10.510.10:FF:001964">
    <property type="entry name" value="Uncharacterized protein"/>
    <property type="match status" value="1"/>
</dbReference>
<dbReference type="PANTHER" id="PTHR27002:SF559">
    <property type="entry name" value="CYSTEINE-RICH RLK (RECEPTOR-LIKE KINASE) PROTEIN"/>
    <property type="match status" value="1"/>
</dbReference>
<keyword evidence="4" id="KW-0418">Kinase</keyword>
<dbReference type="PROSITE" id="PS00108">
    <property type="entry name" value="PROTEIN_KINASE_ST"/>
    <property type="match status" value="1"/>
</dbReference>
<dbReference type="PROSITE" id="PS51910">
    <property type="entry name" value="GH18_2"/>
    <property type="match status" value="1"/>
</dbReference>
<dbReference type="GO" id="GO:0008061">
    <property type="term" value="F:chitin binding"/>
    <property type="evidence" value="ECO:0007669"/>
    <property type="project" value="InterPro"/>
</dbReference>
<dbReference type="SUPFAM" id="SSF51445">
    <property type="entry name" value="(Trans)glycosidases"/>
    <property type="match status" value="1"/>
</dbReference>
<keyword evidence="7" id="KW-1133">Transmembrane helix</keyword>
<dbReference type="GO" id="GO:0005524">
    <property type="term" value="F:ATP binding"/>
    <property type="evidence" value="ECO:0007669"/>
    <property type="project" value="UniProtKB-UniRule"/>
</dbReference>
<feature type="domain" description="GH18" evidence="10">
    <location>
        <begin position="34"/>
        <end position="379"/>
    </location>
</feature>
<dbReference type="InterPro" id="IPR001245">
    <property type="entry name" value="Ser-Thr/Tyr_kinase_cat_dom"/>
</dbReference>
<keyword evidence="8" id="KW-0732">Signal</keyword>
<dbReference type="GO" id="GO:0004674">
    <property type="term" value="F:protein serine/threonine kinase activity"/>
    <property type="evidence" value="ECO:0007669"/>
    <property type="project" value="UniProtKB-KW"/>
</dbReference>
<dbReference type="SMART" id="SM00220">
    <property type="entry name" value="S_TKc"/>
    <property type="match status" value="1"/>
</dbReference>
<dbReference type="PROSITE" id="PS00107">
    <property type="entry name" value="PROTEIN_KINASE_ATP"/>
    <property type="match status" value="1"/>
</dbReference>
<dbReference type="GeneID" id="107458864"/>
<dbReference type="InterPro" id="IPR008271">
    <property type="entry name" value="Ser/Thr_kinase_AS"/>
</dbReference>
<dbReference type="SMART" id="SM00636">
    <property type="entry name" value="Glyco_18"/>
    <property type="match status" value="1"/>
</dbReference>